<proteinExistence type="predicted"/>
<protein>
    <submittedName>
        <fullName evidence="1">Uncharacterized protein</fullName>
    </submittedName>
</protein>
<sequence>MLSSSSPQVLGIGSPREVEIWFLAPFPIVTTPSWTVQGSSGRNEAPHQVFVSGKLFLDDTIAAALKKPS</sequence>
<name>A0AAD9AZU2_9PEZI</name>
<dbReference type="Proteomes" id="UP001243330">
    <property type="component" value="Unassembled WGS sequence"/>
</dbReference>
<dbReference type="AlphaFoldDB" id="A0AAD9AZU2"/>
<reference evidence="1" key="1">
    <citation type="submission" date="2023-01" db="EMBL/GenBank/DDBJ databases">
        <title>Colletotrichum chrysophilum M932 genome sequence.</title>
        <authorList>
            <person name="Baroncelli R."/>
        </authorList>
    </citation>
    <scope>NUCLEOTIDE SEQUENCE</scope>
    <source>
        <strain evidence="1">M932</strain>
    </source>
</reference>
<gene>
    <name evidence="1" type="ORF">CCHR01_01586</name>
</gene>
<evidence type="ECO:0000313" key="2">
    <source>
        <dbReference type="Proteomes" id="UP001243330"/>
    </source>
</evidence>
<organism evidence="1 2">
    <name type="scientific">Colletotrichum chrysophilum</name>
    <dbReference type="NCBI Taxonomy" id="1836956"/>
    <lineage>
        <taxon>Eukaryota</taxon>
        <taxon>Fungi</taxon>
        <taxon>Dikarya</taxon>
        <taxon>Ascomycota</taxon>
        <taxon>Pezizomycotina</taxon>
        <taxon>Sordariomycetes</taxon>
        <taxon>Hypocreomycetidae</taxon>
        <taxon>Glomerellales</taxon>
        <taxon>Glomerellaceae</taxon>
        <taxon>Colletotrichum</taxon>
        <taxon>Colletotrichum gloeosporioides species complex</taxon>
    </lineage>
</organism>
<evidence type="ECO:0000313" key="1">
    <source>
        <dbReference type="EMBL" id="KAK1855730.1"/>
    </source>
</evidence>
<accession>A0AAD9AZU2</accession>
<dbReference type="EMBL" id="JAQOWY010000017">
    <property type="protein sequence ID" value="KAK1855730.1"/>
    <property type="molecule type" value="Genomic_DNA"/>
</dbReference>
<comment type="caution">
    <text evidence="1">The sequence shown here is derived from an EMBL/GenBank/DDBJ whole genome shotgun (WGS) entry which is preliminary data.</text>
</comment>
<keyword evidence="2" id="KW-1185">Reference proteome</keyword>